<reference evidence="1 3" key="1">
    <citation type="submission" date="2018-09" db="EMBL/GenBank/DDBJ databases">
        <title>Genomic investigation of the strawberry pathogen Phytophthora fragariae indicates pathogenicity is determined by transcriptional variation in three key races.</title>
        <authorList>
            <person name="Adams T.M."/>
            <person name="Armitage A.D."/>
            <person name="Sobczyk M.K."/>
            <person name="Bates H.J."/>
            <person name="Dunwell J.M."/>
            <person name="Nellist C.F."/>
            <person name="Harrison R.J."/>
        </authorList>
    </citation>
    <scope>NUCLEOTIDE SEQUENCE [LARGE SCALE GENOMIC DNA]</scope>
    <source>
        <strain evidence="1 3">SCRP249</strain>
        <strain evidence="2 4">SCRP333</strain>
    </source>
</reference>
<evidence type="ECO:0000313" key="4">
    <source>
        <dbReference type="Proteomes" id="UP000434957"/>
    </source>
</evidence>
<organism evidence="1 3">
    <name type="scientific">Phytophthora rubi</name>
    <dbReference type="NCBI Taxonomy" id="129364"/>
    <lineage>
        <taxon>Eukaryota</taxon>
        <taxon>Sar</taxon>
        <taxon>Stramenopiles</taxon>
        <taxon>Oomycota</taxon>
        <taxon>Peronosporomycetes</taxon>
        <taxon>Peronosporales</taxon>
        <taxon>Peronosporaceae</taxon>
        <taxon>Phytophthora</taxon>
    </lineage>
</organism>
<name>A0A6A3NXT3_9STRA</name>
<accession>A0A6A3NXT3</accession>
<evidence type="ECO:0000313" key="1">
    <source>
        <dbReference type="EMBL" id="KAE9046096.1"/>
    </source>
</evidence>
<dbReference type="Proteomes" id="UP000434957">
    <property type="component" value="Unassembled WGS sequence"/>
</dbReference>
<dbReference type="EMBL" id="QXFV01000197">
    <property type="protein sequence ID" value="KAE9046096.1"/>
    <property type="molecule type" value="Genomic_DNA"/>
</dbReference>
<evidence type="ECO:0000313" key="3">
    <source>
        <dbReference type="Proteomes" id="UP000429607"/>
    </source>
</evidence>
<comment type="caution">
    <text evidence="1">The sequence shown here is derived from an EMBL/GenBank/DDBJ whole genome shotgun (WGS) entry which is preliminary data.</text>
</comment>
<keyword evidence="4" id="KW-1185">Reference proteome</keyword>
<evidence type="ECO:0000313" key="2">
    <source>
        <dbReference type="EMBL" id="KAE9351750.1"/>
    </source>
</evidence>
<dbReference type="EMBL" id="QXFT01000183">
    <property type="protein sequence ID" value="KAE9351750.1"/>
    <property type="molecule type" value="Genomic_DNA"/>
</dbReference>
<dbReference type="AlphaFoldDB" id="A0A6A3NXT3"/>
<gene>
    <name evidence="1" type="ORF">PR001_g4693</name>
    <name evidence="2" type="ORF">PR003_g4744</name>
</gene>
<dbReference type="Proteomes" id="UP000429607">
    <property type="component" value="Unassembled WGS sequence"/>
</dbReference>
<protein>
    <submittedName>
        <fullName evidence="1">Uncharacterized protein</fullName>
    </submittedName>
</protein>
<proteinExistence type="predicted"/>
<sequence>MKLYLTPLQSKRASEFVTALRNAFTCANNGSAGSAGTPVGCSLATHVFLQCPRPYLRNPKLGFLT</sequence>